<reference evidence="4 5" key="1">
    <citation type="submission" date="2018-03" db="EMBL/GenBank/DDBJ databases">
        <authorList>
            <person name="Gulvik C.A."/>
        </authorList>
    </citation>
    <scope>NUCLEOTIDE SEQUENCE [LARGE SCALE GENOMIC DNA]</scope>
    <source>
        <strain evidence="4 5">JCM 31581</strain>
    </source>
</reference>
<dbReference type="Pfam" id="PF13731">
    <property type="entry name" value="WxL"/>
    <property type="match status" value="2"/>
</dbReference>
<feature type="domain" description="WxL" evidence="3">
    <location>
        <begin position="179"/>
        <end position="372"/>
    </location>
</feature>
<protein>
    <recommendedName>
        <fullName evidence="3">WxL domain-containing protein</fullName>
    </recommendedName>
</protein>
<evidence type="ECO:0000256" key="2">
    <source>
        <dbReference type="SAM" id="SignalP"/>
    </source>
</evidence>
<accession>A0A3R9ZVL9</accession>
<dbReference type="InterPro" id="IPR027994">
    <property type="entry name" value="WxL_dom"/>
</dbReference>
<dbReference type="EMBL" id="PXZH01000006">
    <property type="protein sequence ID" value="RST88783.1"/>
    <property type="molecule type" value="Genomic_DNA"/>
</dbReference>
<comment type="caution">
    <text evidence="4">The sequence shown here is derived from an EMBL/GenBank/DDBJ whole genome shotgun (WGS) entry which is preliminary data.</text>
</comment>
<name>A0A3R9ZVL9_9ENTE</name>
<dbReference type="OrthoDB" id="2339326at2"/>
<keyword evidence="5" id="KW-1185">Reference proteome</keyword>
<feature type="region of interest" description="Disordered" evidence="1">
    <location>
        <begin position="47"/>
        <end position="74"/>
    </location>
</feature>
<feature type="domain" description="WxL" evidence="3">
    <location>
        <begin position="30"/>
        <end position="106"/>
    </location>
</feature>
<dbReference type="AlphaFoldDB" id="A0A3R9ZVL9"/>
<feature type="chain" id="PRO_5018601237" description="WxL domain-containing protein" evidence="2">
    <location>
        <begin position="29"/>
        <end position="374"/>
    </location>
</feature>
<gene>
    <name evidence="4" type="ORF">C7P63_09295</name>
</gene>
<sequence>MKTKKYRGILLLSVLALGMLGQATLSFAEEENSVNSKGDIYFYEDTRPELPVDPEDPDKPVAPEEPTDSTEGPLSIDYVPNFHFGSRRIAVSGMTYGAKYNRMKPVKIYEKNEAGEFVPATRFNRESLKEGEELEKLSEVTENRDQLYYKVKVYEDDKLKEESYLPITHILKEGEKLEYDDNLELVRHYVQVSDKRGSSGKWELKVKQDSQFTGNRVKDEETNEMYKLDGAVLRLAAAEDGAIVGNSQNGGVKPEDILGVNMQEINIEPGEAQVVMKYGAESSTGGIGTWVYRFGKAPYDKKAEWEQKYNGSYKDAVKKDLGVEAPGVTNQLQILPRWYPDNKEGVTLEVPAGANPQKDTLYETKLTWTLATAE</sequence>
<evidence type="ECO:0000256" key="1">
    <source>
        <dbReference type="SAM" id="MobiDB-lite"/>
    </source>
</evidence>
<evidence type="ECO:0000259" key="3">
    <source>
        <dbReference type="Pfam" id="PF13731"/>
    </source>
</evidence>
<proteinExistence type="predicted"/>
<evidence type="ECO:0000313" key="4">
    <source>
        <dbReference type="EMBL" id="RST88783.1"/>
    </source>
</evidence>
<dbReference type="Proteomes" id="UP000277864">
    <property type="component" value="Unassembled WGS sequence"/>
</dbReference>
<keyword evidence="2" id="KW-0732">Signal</keyword>
<dbReference type="RefSeq" id="WP_125943877.1">
    <property type="nucleotide sequence ID" value="NZ_PXZH01000006.1"/>
</dbReference>
<evidence type="ECO:0000313" key="5">
    <source>
        <dbReference type="Proteomes" id="UP000277864"/>
    </source>
</evidence>
<organism evidence="4 5">
    <name type="scientific">Vagococcus humatus</name>
    <dbReference type="NCBI Taxonomy" id="1889241"/>
    <lineage>
        <taxon>Bacteria</taxon>
        <taxon>Bacillati</taxon>
        <taxon>Bacillota</taxon>
        <taxon>Bacilli</taxon>
        <taxon>Lactobacillales</taxon>
        <taxon>Enterococcaceae</taxon>
        <taxon>Vagococcus</taxon>
    </lineage>
</organism>
<feature type="signal peptide" evidence="2">
    <location>
        <begin position="1"/>
        <end position="28"/>
    </location>
</feature>